<organism evidence="3">
    <name type="scientific">Methyloraptor flagellatus</name>
    <dbReference type="NCBI Taxonomy" id="3162530"/>
    <lineage>
        <taxon>Bacteria</taxon>
        <taxon>Pseudomonadati</taxon>
        <taxon>Pseudomonadota</taxon>
        <taxon>Alphaproteobacteria</taxon>
        <taxon>Hyphomicrobiales</taxon>
        <taxon>Ancalomicrobiaceae</taxon>
        <taxon>Methyloraptor</taxon>
    </lineage>
</organism>
<dbReference type="InterPro" id="IPR050659">
    <property type="entry name" value="Peptidase_M24B"/>
</dbReference>
<dbReference type="KEGG" id="mflg:ABS361_00805"/>
<dbReference type="InterPro" id="IPR036005">
    <property type="entry name" value="Creatinase/aminopeptidase-like"/>
</dbReference>
<dbReference type="Pfam" id="PF01321">
    <property type="entry name" value="Creatinase_N"/>
    <property type="match status" value="1"/>
</dbReference>
<dbReference type="SUPFAM" id="SSF53092">
    <property type="entry name" value="Creatinase/prolidase N-terminal domain"/>
    <property type="match status" value="1"/>
</dbReference>
<dbReference type="SUPFAM" id="SSF55920">
    <property type="entry name" value="Creatinase/aminopeptidase"/>
    <property type="match status" value="1"/>
</dbReference>
<feature type="domain" description="Peptidase M24" evidence="1">
    <location>
        <begin position="207"/>
        <end position="415"/>
    </location>
</feature>
<evidence type="ECO:0000259" key="1">
    <source>
        <dbReference type="Pfam" id="PF00557"/>
    </source>
</evidence>
<protein>
    <submittedName>
        <fullName evidence="3">Xaa-Pro peptidase family protein</fullName>
    </submittedName>
</protein>
<dbReference type="AlphaFoldDB" id="A0AAU7XDD2"/>
<sequence>MSRILDMARSVGNPDAARRMAAEGGVTIPPLGLDIKARIAEIDETRMRHDRLARLRAELKKRDYAGALLSDPMNIRYATGTRNMAVWTMHAPGRYAFVATEGPVVLFEFGSSKHVSAGSPTVDETRDATPWFYFLCGPRVAEKALVWAEEVASLVERYGGKNRRLAVDRCEPWGAQRLVERGIKLFDVQEPIEQARMIKTPEELKALQLSMDVCDIAVDRMRATLAPGITENQLWSILHETNIAHDGEWIECRLLASGERTNPWFQESSNRTIEAGDIVGFDTDMVGPFGYLADISRSYVCPGAKPKPEQKKLYELAQEQVLFNIERLKPGLSFREFSECCWPVPEAFVPNRYMMMIHGVGFVDEYPSVAYVADWQDWGFDGRFEENMVVCVESYMGEVGGKEGVKLEQQVLITANGAVPMSRSAFTDAIGLE</sequence>
<dbReference type="EMBL" id="CP158568">
    <property type="protein sequence ID" value="XBY44879.1"/>
    <property type="molecule type" value="Genomic_DNA"/>
</dbReference>
<dbReference type="Pfam" id="PF00557">
    <property type="entry name" value="Peptidase_M24"/>
    <property type="match status" value="1"/>
</dbReference>
<dbReference type="Gene3D" id="3.40.350.10">
    <property type="entry name" value="Creatinase/prolidase N-terminal domain"/>
    <property type="match status" value="1"/>
</dbReference>
<dbReference type="RefSeq" id="WP_407049971.1">
    <property type="nucleotide sequence ID" value="NZ_CP158568.1"/>
</dbReference>
<dbReference type="InterPro" id="IPR029149">
    <property type="entry name" value="Creatin/AminoP/Spt16_N"/>
</dbReference>
<dbReference type="InterPro" id="IPR000994">
    <property type="entry name" value="Pept_M24"/>
</dbReference>
<evidence type="ECO:0000313" key="3">
    <source>
        <dbReference type="EMBL" id="XBY44879.1"/>
    </source>
</evidence>
<proteinExistence type="predicted"/>
<dbReference type="Gene3D" id="3.90.230.10">
    <property type="entry name" value="Creatinase/methionine aminopeptidase superfamily"/>
    <property type="match status" value="1"/>
</dbReference>
<accession>A0AAU7XDD2</accession>
<dbReference type="PANTHER" id="PTHR46112">
    <property type="entry name" value="AMINOPEPTIDASE"/>
    <property type="match status" value="1"/>
</dbReference>
<dbReference type="PANTHER" id="PTHR46112:SF2">
    <property type="entry name" value="XAA-PRO AMINOPEPTIDASE P-RELATED"/>
    <property type="match status" value="1"/>
</dbReference>
<reference evidence="3" key="1">
    <citation type="submission" date="2024-06" db="EMBL/GenBank/DDBJ databases">
        <title>Methylostella associata gen. nov., sp. nov., a novel Ancalomicrobiaceae-affiliated facultatively methylotrophic bacteria that feed on methanotrophs of the genus Methylococcus.</title>
        <authorList>
            <person name="Saltykova V."/>
            <person name="Danilova O.V."/>
            <person name="Oshkin I.Y."/>
            <person name="Belova S.E."/>
            <person name="Pimenov N.V."/>
            <person name="Dedysh S.N."/>
        </authorList>
    </citation>
    <scope>NUCLEOTIDE SEQUENCE</scope>
    <source>
        <strain evidence="3">S20</strain>
    </source>
</reference>
<feature type="domain" description="Creatinase N-terminal" evidence="2">
    <location>
        <begin position="51"/>
        <end position="198"/>
    </location>
</feature>
<dbReference type="CDD" id="cd01066">
    <property type="entry name" value="APP_MetAP"/>
    <property type="match status" value="1"/>
</dbReference>
<evidence type="ECO:0000259" key="2">
    <source>
        <dbReference type="Pfam" id="PF01321"/>
    </source>
</evidence>
<name>A0AAU7XDD2_9HYPH</name>
<dbReference type="InterPro" id="IPR000587">
    <property type="entry name" value="Creatinase_N"/>
</dbReference>
<gene>
    <name evidence="3" type="ORF">ABS361_00805</name>
</gene>